<sequence>MVFTTPFSRNKLSSLRRWCGLFVLWLALSAAFSAAWADNGGIKAQQTSSSWGDNQVEISANYKITLAPALEDALVNGLSLPFVYEFQLTRPRMYSWYRQVADWFSPTATLTYRLSYHALSRQYRLHLGSFYRSFNTLDEALGALGVIRGWAVLQDTSIAQDKSDFSGRMRLKLDVSQLPKTWQLTALGHSDWQLESSWTEVGLRSDEDGK</sequence>
<gene>
    <name evidence="2" type="ORF">HNQ50_004061</name>
</gene>
<evidence type="ECO:0000313" key="2">
    <source>
        <dbReference type="EMBL" id="MBB5193307.1"/>
    </source>
</evidence>
<dbReference type="InterPro" id="IPR025500">
    <property type="entry name" value="DUF4390"/>
</dbReference>
<feature type="chain" id="PRO_5032833638" description="DUF4390 domain-containing protein" evidence="1">
    <location>
        <begin position="38"/>
        <end position="210"/>
    </location>
</feature>
<dbReference type="EMBL" id="JACHHN010000010">
    <property type="protein sequence ID" value="MBB5193307.1"/>
    <property type="molecule type" value="Genomic_DNA"/>
</dbReference>
<accession>A0A840RJM0</accession>
<name>A0A840RJM0_9NEIS</name>
<dbReference type="AlphaFoldDB" id="A0A840RJM0"/>
<evidence type="ECO:0000313" key="3">
    <source>
        <dbReference type="Proteomes" id="UP000543030"/>
    </source>
</evidence>
<keyword evidence="3" id="KW-1185">Reference proteome</keyword>
<reference evidence="2 3" key="1">
    <citation type="submission" date="2020-08" db="EMBL/GenBank/DDBJ databases">
        <title>Genomic Encyclopedia of Type Strains, Phase IV (KMG-IV): sequencing the most valuable type-strain genomes for metagenomic binning, comparative biology and taxonomic classification.</title>
        <authorList>
            <person name="Goeker M."/>
        </authorList>
    </citation>
    <scope>NUCLEOTIDE SEQUENCE [LARGE SCALE GENOMIC DNA]</scope>
    <source>
        <strain evidence="2 3">DSM 18233</strain>
    </source>
</reference>
<protein>
    <recommendedName>
        <fullName evidence="4">DUF4390 domain-containing protein</fullName>
    </recommendedName>
</protein>
<dbReference type="Pfam" id="PF14334">
    <property type="entry name" value="DUF4390"/>
    <property type="match status" value="1"/>
</dbReference>
<feature type="signal peptide" evidence="1">
    <location>
        <begin position="1"/>
        <end position="37"/>
    </location>
</feature>
<dbReference type="Proteomes" id="UP000543030">
    <property type="component" value="Unassembled WGS sequence"/>
</dbReference>
<comment type="caution">
    <text evidence="2">The sequence shown here is derived from an EMBL/GenBank/DDBJ whole genome shotgun (WGS) entry which is preliminary data.</text>
</comment>
<organism evidence="2 3">
    <name type="scientific">Silvimonas terrae</name>
    <dbReference type="NCBI Taxonomy" id="300266"/>
    <lineage>
        <taxon>Bacteria</taxon>
        <taxon>Pseudomonadati</taxon>
        <taxon>Pseudomonadota</taxon>
        <taxon>Betaproteobacteria</taxon>
        <taxon>Neisseriales</taxon>
        <taxon>Chitinibacteraceae</taxon>
        <taxon>Silvimonas</taxon>
    </lineage>
</organism>
<evidence type="ECO:0008006" key="4">
    <source>
        <dbReference type="Google" id="ProtNLM"/>
    </source>
</evidence>
<evidence type="ECO:0000256" key="1">
    <source>
        <dbReference type="SAM" id="SignalP"/>
    </source>
</evidence>
<dbReference type="RefSeq" id="WP_184102949.1">
    <property type="nucleotide sequence ID" value="NZ_JACHHN010000010.1"/>
</dbReference>
<keyword evidence="1" id="KW-0732">Signal</keyword>
<proteinExistence type="predicted"/>